<protein>
    <submittedName>
        <fullName evidence="8">RNA polymerase sigma factor</fullName>
    </submittedName>
</protein>
<evidence type="ECO:0000256" key="2">
    <source>
        <dbReference type="ARBA" id="ARBA00023015"/>
    </source>
</evidence>
<reference evidence="8 9" key="1">
    <citation type="submission" date="2014-08" db="EMBL/GenBank/DDBJ databases">
        <title>Complete genome sequence of Corynebacterium phocae M408/89/1(T)(=DSM 44612(T)), isolated from the common seal (Phoca vitulina).</title>
        <authorList>
            <person name="Ruckert C."/>
            <person name="Albersmeier A."/>
            <person name="Winkler A."/>
            <person name="Kalinowski J."/>
        </authorList>
    </citation>
    <scope>NUCLEOTIDE SEQUENCE [LARGE SCALE GENOMIC DNA]</scope>
    <source>
        <strain evidence="8 9">M408/89/1</strain>
    </source>
</reference>
<keyword evidence="5" id="KW-0804">Transcription</keyword>
<dbReference type="InterPro" id="IPR013249">
    <property type="entry name" value="RNA_pol_sigma70_r4_t2"/>
</dbReference>
<dbReference type="InterPro" id="IPR007627">
    <property type="entry name" value="RNA_pol_sigma70_r2"/>
</dbReference>
<accession>A0A1L7D6I1</accession>
<feature type="domain" description="RNA polymerase sigma-70 region 2" evidence="6">
    <location>
        <begin position="22"/>
        <end position="85"/>
    </location>
</feature>
<dbReference type="Gene3D" id="1.10.1740.10">
    <property type="match status" value="1"/>
</dbReference>
<proteinExistence type="inferred from homology"/>
<dbReference type="Proteomes" id="UP000185491">
    <property type="component" value="Chromosome"/>
</dbReference>
<keyword evidence="9" id="KW-1185">Reference proteome</keyword>
<keyword evidence="4" id="KW-0238">DNA-binding</keyword>
<comment type="similarity">
    <text evidence="1">Belongs to the sigma-70 factor family. ECF subfamily.</text>
</comment>
<evidence type="ECO:0000256" key="1">
    <source>
        <dbReference type="ARBA" id="ARBA00010641"/>
    </source>
</evidence>
<evidence type="ECO:0000259" key="7">
    <source>
        <dbReference type="Pfam" id="PF08281"/>
    </source>
</evidence>
<dbReference type="EMBL" id="CP009249">
    <property type="protein sequence ID" value="APT93552.1"/>
    <property type="molecule type" value="Genomic_DNA"/>
</dbReference>
<dbReference type="GO" id="GO:0016987">
    <property type="term" value="F:sigma factor activity"/>
    <property type="evidence" value="ECO:0007669"/>
    <property type="project" value="UniProtKB-KW"/>
</dbReference>
<dbReference type="STRING" id="161895.CPHO_12360"/>
<dbReference type="Gene3D" id="1.10.10.10">
    <property type="entry name" value="Winged helix-like DNA-binding domain superfamily/Winged helix DNA-binding domain"/>
    <property type="match status" value="1"/>
</dbReference>
<dbReference type="InterPro" id="IPR013325">
    <property type="entry name" value="RNA_pol_sigma_r2"/>
</dbReference>
<keyword evidence="2" id="KW-0805">Transcription regulation</keyword>
<name>A0A1L7D6I1_9CORY</name>
<dbReference type="OrthoDB" id="9780326at2"/>
<organism evidence="8 9">
    <name type="scientific">Corynebacterium phocae</name>
    <dbReference type="NCBI Taxonomy" id="161895"/>
    <lineage>
        <taxon>Bacteria</taxon>
        <taxon>Bacillati</taxon>
        <taxon>Actinomycetota</taxon>
        <taxon>Actinomycetes</taxon>
        <taxon>Mycobacteriales</taxon>
        <taxon>Corynebacteriaceae</taxon>
        <taxon>Corynebacterium</taxon>
    </lineage>
</organism>
<keyword evidence="3" id="KW-0731">Sigma factor</keyword>
<dbReference type="Pfam" id="PF08281">
    <property type="entry name" value="Sigma70_r4_2"/>
    <property type="match status" value="1"/>
</dbReference>
<dbReference type="GO" id="GO:0003677">
    <property type="term" value="F:DNA binding"/>
    <property type="evidence" value="ECO:0007669"/>
    <property type="project" value="UniProtKB-KW"/>
</dbReference>
<dbReference type="InterPro" id="IPR013324">
    <property type="entry name" value="RNA_pol_sigma_r3/r4-like"/>
</dbReference>
<dbReference type="InterPro" id="IPR014284">
    <property type="entry name" value="RNA_pol_sigma-70_dom"/>
</dbReference>
<dbReference type="SUPFAM" id="SSF88946">
    <property type="entry name" value="Sigma2 domain of RNA polymerase sigma factors"/>
    <property type="match status" value="1"/>
</dbReference>
<evidence type="ECO:0000256" key="5">
    <source>
        <dbReference type="ARBA" id="ARBA00023163"/>
    </source>
</evidence>
<dbReference type="AlphaFoldDB" id="A0A1L7D6I1"/>
<dbReference type="PANTHER" id="PTHR43133">
    <property type="entry name" value="RNA POLYMERASE ECF-TYPE SIGMA FACTO"/>
    <property type="match status" value="1"/>
</dbReference>
<dbReference type="Pfam" id="PF04542">
    <property type="entry name" value="Sigma70_r2"/>
    <property type="match status" value="1"/>
</dbReference>
<gene>
    <name evidence="8" type="ORF">CPHO_12360</name>
</gene>
<dbReference type="RefSeq" id="WP_075736266.1">
    <property type="nucleotide sequence ID" value="NZ_CP009249.1"/>
</dbReference>
<dbReference type="PANTHER" id="PTHR43133:SF8">
    <property type="entry name" value="RNA POLYMERASE SIGMA FACTOR HI_1459-RELATED"/>
    <property type="match status" value="1"/>
</dbReference>
<dbReference type="InterPro" id="IPR039425">
    <property type="entry name" value="RNA_pol_sigma-70-like"/>
</dbReference>
<dbReference type="KEGG" id="cpho:CPHO_12360"/>
<evidence type="ECO:0000313" key="8">
    <source>
        <dbReference type="EMBL" id="APT93552.1"/>
    </source>
</evidence>
<dbReference type="GO" id="GO:0006352">
    <property type="term" value="P:DNA-templated transcription initiation"/>
    <property type="evidence" value="ECO:0007669"/>
    <property type="project" value="InterPro"/>
</dbReference>
<feature type="domain" description="RNA polymerase sigma factor 70 region 4 type 2" evidence="7">
    <location>
        <begin position="119"/>
        <end position="170"/>
    </location>
</feature>
<evidence type="ECO:0000259" key="6">
    <source>
        <dbReference type="Pfam" id="PF04542"/>
    </source>
</evidence>
<dbReference type="InterPro" id="IPR036388">
    <property type="entry name" value="WH-like_DNA-bd_sf"/>
</dbReference>
<evidence type="ECO:0000256" key="4">
    <source>
        <dbReference type="ARBA" id="ARBA00023125"/>
    </source>
</evidence>
<dbReference type="SUPFAM" id="SSF88659">
    <property type="entry name" value="Sigma3 and sigma4 domains of RNA polymerase sigma factors"/>
    <property type="match status" value="1"/>
</dbReference>
<dbReference type="NCBIfam" id="TIGR02937">
    <property type="entry name" value="sigma70-ECF"/>
    <property type="match status" value="1"/>
</dbReference>
<sequence length="175" mass="19795">MRSDDELIDAFLEGDTKAFSGIVEKHRTRLLYVARKYVRNDHDAQDIVQEAFLKASLNLKNYRRDAQLYTWLHRLVQNAGYDFANHRSNQYNASLDSGIFDYDQNPALGYETDTDLKIILANALATLGPEQRYAFCMTEVAGYALAEVAKQQGVQTGTIKSRRARAKSALRKAIG</sequence>
<evidence type="ECO:0000256" key="3">
    <source>
        <dbReference type="ARBA" id="ARBA00023082"/>
    </source>
</evidence>
<evidence type="ECO:0000313" key="9">
    <source>
        <dbReference type="Proteomes" id="UP000185491"/>
    </source>
</evidence>